<keyword evidence="1" id="KW-0472">Membrane</keyword>
<proteinExistence type="predicted"/>
<feature type="transmembrane region" description="Helical" evidence="1">
    <location>
        <begin position="6"/>
        <end position="24"/>
    </location>
</feature>
<name>A0ABY1JWV5_9BACL</name>
<gene>
    <name evidence="2" type="ORF">SAMN05421578_10551</name>
</gene>
<evidence type="ECO:0000313" key="3">
    <source>
        <dbReference type="Proteomes" id="UP000186666"/>
    </source>
</evidence>
<organism evidence="2 3">
    <name type="scientific">Paenibacillus macquariensis</name>
    <dbReference type="NCBI Taxonomy" id="948756"/>
    <lineage>
        <taxon>Bacteria</taxon>
        <taxon>Bacillati</taxon>
        <taxon>Bacillota</taxon>
        <taxon>Bacilli</taxon>
        <taxon>Bacillales</taxon>
        <taxon>Paenibacillaceae</taxon>
        <taxon>Paenibacillus</taxon>
    </lineage>
</organism>
<keyword evidence="1" id="KW-0812">Transmembrane</keyword>
<protein>
    <recommendedName>
        <fullName evidence="4">MetS family NSS transporter small subunit</fullName>
    </recommendedName>
</protein>
<accession>A0ABY1JWV5</accession>
<dbReference type="Proteomes" id="UP000186666">
    <property type="component" value="Unassembled WGS sequence"/>
</dbReference>
<keyword evidence="1" id="KW-1133">Transmembrane helix</keyword>
<sequence>MSSVMFVAGWALTGICIGGLIVVFKSRFKK</sequence>
<evidence type="ECO:0000256" key="1">
    <source>
        <dbReference type="SAM" id="Phobius"/>
    </source>
</evidence>
<dbReference type="EMBL" id="FTNK01000005">
    <property type="protein sequence ID" value="SIQ91927.1"/>
    <property type="molecule type" value="Genomic_DNA"/>
</dbReference>
<keyword evidence="3" id="KW-1185">Reference proteome</keyword>
<comment type="caution">
    <text evidence="2">The sequence shown here is derived from an EMBL/GenBank/DDBJ whole genome shotgun (WGS) entry which is preliminary data.</text>
</comment>
<evidence type="ECO:0008006" key="4">
    <source>
        <dbReference type="Google" id="ProtNLM"/>
    </source>
</evidence>
<reference evidence="2 3" key="1">
    <citation type="submission" date="2017-01" db="EMBL/GenBank/DDBJ databases">
        <authorList>
            <person name="Varghese N."/>
            <person name="Submissions S."/>
        </authorList>
    </citation>
    <scope>NUCLEOTIDE SEQUENCE [LARGE SCALE GENOMIC DNA]</scope>
    <source>
        <strain evidence="2 3">ATCC 23464</strain>
    </source>
</reference>
<evidence type="ECO:0000313" key="2">
    <source>
        <dbReference type="EMBL" id="SIQ91927.1"/>
    </source>
</evidence>